<name>A0A6N7XRJ0_9FIRM</name>
<dbReference type="RefSeq" id="WP_154438169.1">
    <property type="nucleotide sequence ID" value="NZ_JAHLPJ010000001.1"/>
</dbReference>
<keyword evidence="1" id="KW-1133">Transmembrane helix</keyword>
<evidence type="ECO:0000313" key="3">
    <source>
        <dbReference type="Proteomes" id="UP000469523"/>
    </source>
</evidence>
<sequence>METINVENRNENEKSKKKYKISKIITIIIISIVLVPLGIMSLMYSTNKKFKNNANKILRKMPGVVGEHFRNYPTELEKDEKIIYLSKHYIDLDPNVAADKMYIIKKDDEKLYIDVLKEMNNISNSKTEEIVLKVRNMELRKDLLFSIYEEAQEEEMEQFRLEVSRIEKQDTLASLLEIEKKFADRDFLKVLSEVKTDKLGEVLYYIDSDVRNYILNTFEESKKTSIEVIINEKTNEVNTLIDLAKVYETKPLDVTIETIGNTNSYSLNKLAVIYSHLSALKSAELLAGIKDENFIEDLFSAIIREEQLTKSETNITSNVSKTMEFLNEYSSKVNDLVVIYEKMAPDKVAKIVEKMMQNTNTITSLEISSEKVYELSDRTIIVDVLSKMKNQTLSKVLDYMESDKASQVTRLLAQPKN</sequence>
<evidence type="ECO:0000256" key="1">
    <source>
        <dbReference type="SAM" id="Phobius"/>
    </source>
</evidence>
<evidence type="ECO:0000313" key="2">
    <source>
        <dbReference type="EMBL" id="MSU00023.1"/>
    </source>
</evidence>
<organism evidence="2 3">
    <name type="scientific">Tissierella pigra</name>
    <dbReference type="NCBI Taxonomy" id="2607614"/>
    <lineage>
        <taxon>Bacteria</taxon>
        <taxon>Bacillati</taxon>
        <taxon>Bacillota</taxon>
        <taxon>Tissierellia</taxon>
        <taxon>Tissierellales</taxon>
        <taxon>Tissierellaceae</taxon>
        <taxon>Tissierella</taxon>
    </lineage>
</organism>
<protein>
    <submittedName>
        <fullName evidence="2">Uncharacterized protein</fullName>
    </submittedName>
</protein>
<keyword evidence="1" id="KW-0472">Membrane</keyword>
<keyword evidence="1" id="KW-0812">Transmembrane</keyword>
<proteinExistence type="predicted"/>
<dbReference type="EMBL" id="VUNQ01000001">
    <property type="protein sequence ID" value="MSU00023.1"/>
    <property type="molecule type" value="Genomic_DNA"/>
</dbReference>
<accession>A0A6N7XRJ0</accession>
<dbReference type="Proteomes" id="UP000469523">
    <property type="component" value="Unassembled WGS sequence"/>
</dbReference>
<reference evidence="2 3" key="1">
    <citation type="submission" date="2019-09" db="EMBL/GenBank/DDBJ databases">
        <title>In-depth cultivation of the pig gut microbiome towards novel bacterial diversity and tailored functional studies.</title>
        <authorList>
            <person name="Wylensek D."/>
            <person name="Hitch T.C.A."/>
            <person name="Clavel T."/>
        </authorList>
    </citation>
    <scope>NUCLEOTIDE SEQUENCE [LARGE SCALE GENOMIC DNA]</scope>
    <source>
        <strain evidence="2 3">WCA3-693-APC-4?</strain>
    </source>
</reference>
<keyword evidence="3" id="KW-1185">Reference proteome</keyword>
<dbReference type="AlphaFoldDB" id="A0A6N7XRJ0"/>
<dbReference type="SUPFAM" id="SSF158791">
    <property type="entry name" value="MgtE N-terminal domain-like"/>
    <property type="match status" value="1"/>
</dbReference>
<feature type="transmembrane region" description="Helical" evidence="1">
    <location>
        <begin position="24"/>
        <end position="44"/>
    </location>
</feature>
<comment type="caution">
    <text evidence="2">The sequence shown here is derived from an EMBL/GenBank/DDBJ whole genome shotgun (WGS) entry which is preliminary data.</text>
</comment>
<gene>
    <name evidence="2" type="ORF">FYJ83_00905</name>
</gene>